<feature type="compositionally biased region" description="Low complexity" evidence="4">
    <location>
        <begin position="642"/>
        <end position="654"/>
    </location>
</feature>
<feature type="compositionally biased region" description="Pro residues" evidence="4">
    <location>
        <begin position="655"/>
        <end position="664"/>
    </location>
</feature>
<dbReference type="FunFam" id="3.55.50.10:FF:000001">
    <property type="entry name" value="Actin cross-linking toxin VgrG1"/>
    <property type="match status" value="1"/>
</dbReference>
<dbReference type="InterPro" id="IPR054030">
    <property type="entry name" value="Gp5_Vgr_C"/>
</dbReference>
<evidence type="ECO:0000256" key="2">
    <source>
        <dbReference type="ARBA" id="ARBA00005558"/>
    </source>
</evidence>
<evidence type="ECO:0000256" key="3">
    <source>
        <dbReference type="ARBA" id="ARBA00022525"/>
    </source>
</evidence>
<dbReference type="Gene3D" id="3.55.50.10">
    <property type="entry name" value="Baseplate protein-like domains"/>
    <property type="match status" value="1"/>
</dbReference>
<dbReference type="InterPro" id="IPR017847">
    <property type="entry name" value="T6SS_RhsGE_Vgr_subset"/>
</dbReference>
<feature type="region of interest" description="Disordered" evidence="4">
    <location>
        <begin position="626"/>
        <end position="672"/>
    </location>
</feature>
<dbReference type="SUPFAM" id="SSF69255">
    <property type="entry name" value="gp5 N-terminal domain-like"/>
    <property type="match status" value="1"/>
</dbReference>
<dbReference type="GO" id="GO:0005576">
    <property type="term" value="C:extracellular region"/>
    <property type="evidence" value="ECO:0007669"/>
    <property type="project" value="UniProtKB-SubCell"/>
</dbReference>
<dbReference type="Pfam" id="PF04717">
    <property type="entry name" value="Phage_base_V"/>
    <property type="match status" value="1"/>
</dbReference>
<dbReference type="InterPro" id="IPR050708">
    <property type="entry name" value="T6SS_VgrG/RHS"/>
</dbReference>
<comment type="similarity">
    <text evidence="2">Belongs to the VgrG protein family.</text>
</comment>
<feature type="domain" description="Gp5/Type VI secretion system Vgr C-terminal trimerisation" evidence="6">
    <location>
        <begin position="474"/>
        <end position="581"/>
    </location>
</feature>
<dbReference type="InterPro" id="IPR006531">
    <property type="entry name" value="Gp5/Vgr_OB"/>
</dbReference>
<dbReference type="NCBIfam" id="TIGR01646">
    <property type="entry name" value="vgr_GE"/>
    <property type="match status" value="1"/>
</dbReference>
<organism evidence="7 8">
    <name type="scientific">Candidatus Methylumidiphilus alinenensis</name>
    <dbReference type="NCBI Taxonomy" id="2202197"/>
    <lineage>
        <taxon>Bacteria</taxon>
        <taxon>Pseudomonadati</taxon>
        <taxon>Pseudomonadota</taxon>
        <taxon>Gammaproteobacteria</taxon>
        <taxon>Methylococcales</taxon>
        <taxon>Candidatus Methylumidiphilus</taxon>
    </lineage>
</organism>
<evidence type="ECO:0000313" key="8">
    <source>
        <dbReference type="Proteomes" id="UP000249396"/>
    </source>
</evidence>
<keyword evidence="3" id="KW-0964">Secreted</keyword>
<dbReference type="FunFam" id="2.40.50.230:FF:000001">
    <property type="entry name" value="Type VI secretion protein VgrG"/>
    <property type="match status" value="1"/>
</dbReference>
<dbReference type="Pfam" id="PF22178">
    <property type="entry name" value="Gp5_trimer_C"/>
    <property type="match status" value="1"/>
</dbReference>
<evidence type="ECO:0000259" key="6">
    <source>
        <dbReference type="Pfam" id="PF22178"/>
    </source>
</evidence>
<dbReference type="PANTHER" id="PTHR32305:SF15">
    <property type="entry name" value="PROTEIN RHSA-RELATED"/>
    <property type="match status" value="1"/>
</dbReference>
<dbReference type="SUPFAM" id="SSF69279">
    <property type="entry name" value="Phage tail proteins"/>
    <property type="match status" value="2"/>
</dbReference>
<proteinExistence type="inferred from homology"/>
<dbReference type="Pfam" id="PF05954">
    <property type="entry name" value="Phage_GPD"/>
    <property type="match status" value="1"/>
</dbReference>
<reference evidence="7 8" key="1">
    <citation type="journal article" date="2018" name="Aquat. Microb. Ecol.">
        <title>Gammaproteobacterial methanotrophs dominate.</title>
        <authorList>
            <person name="Rissanen A.J."/>
            <person name="Saarenheimo J."/>
            <person name="Tiirola M."/>
            <person name="Peura S."/>
            <person name="Aalto S.L."/>
            <person name="Karvinen A."/>
            <person name="Nykanen H."/>
        </authorList>
    </citation>
    <scope>NUCLEOTIDE SEQUENCE [LARGE SCALE GENOMIC DNA]</scope>
    <source>
        <strain evidence="7">AMbin10</strain>
    </source>
</reference>
<evidence type="ECO:0000256" key="4">
    <source>
        <dbReference type="SAM" id="MobiDB-lite"/>
    </source>
</evidence>
<name>A0A2W4RM93_9GAMM</name>
<dbReference type="NCBIfam" id="TIGR03361">
    <property type="entry name" value="VI_Rhs_Vgr"/>
    <property type="match status" value="1"/>
</dbReference>
<dbReference type="EMBL" id="QJPH01000164">
    <property type="protein sequence ID" value="PZN84133.1"/>
    <property type="molecule type" value="Genomic_DNA"/>
</dbReference>
<dbReference type="InterPro" id="IPR037026">
    <property type="entry name" value="Vgr_OB-fold_dom_sf"/>
</dbReference>
<accession>A0A2W4RM93</accession>
<dbReference type="AlphaFoldDB" id="A0A2W4RM93"/>
<comment type="caution">
    <text evidence="7">The sequence shown here is derived from an EMBL/GenBank/DDBJ whole genome shotgun (WGS) entry which is preliminary data.</text>
</comment>
<comment type="subcellular location">
    <subcellularLocation>
        <location evidence="1">Secreted</location>
    </subcellularLocation>
</comment>
<feature type="domain" description="Gp5/Type VI secretion system Vgr protein OB-fold" evidence="5">
    <location>
        <begin position="388"/>
        <end position="457"/>
    </location>
</feature>
<dbReference type="Gene3D" id="2.40.50.230">
    <property type="entry name" value="Gp5 N-terminal domain"/>
    <property type="match status" value="1"/>
</dbReference>
<evidence type="ECO:0000313" key="7">
    <source>
        <dbReference type="EMBL" id="PZN84133.1"/>
    </source>
</evidence>
<dbReference type="Gene3D" id="4.10.220.110">
    <property type="match status" value="1"/>
</dbReference>
<evidence type="ECO:0000256" key="1">
    <source>
        <dbReference type="ARBA" id="ARBA00004613"/>
    </source>
</evidence>
<dbReference type="Gene3D" id="2.30.110.50">
    <property type="match status" value="1"/>
</dbReference>
<sequence length="693" mass="76426">MAISQKNRPVRVSSPLGEDVLLFYRMHGTEKLGELFEYELELLSESAAIDPDKMLGENVTVGISLPDGKCRHFNGYVARFGQYETIDGFAVYRATLRPWLWFLTRAANCRIFQHKAVPDVVKQVFRDHGFSDFKEMLGGHYAVLEYCVQYRESDFDFVSRLMEGEGIYYYFTHDNGKHHLVLADSASAHGKFPGYENIPYHHEQGVTDKTRTDHIHEWTLMRQVQPGAHVLTDYDFKKSKADLLVKSVIKMPHAHAGYERFDYPGRYVEIDDGEHLVRSRMEERRASHEACEGQCNARGLGAGYSFKLTGHHRDSQNREYLVVSVRYSIKLDSYIASANPVSEAELFKCSFTATDATQTYRPSRNTPKALVQGPQTAVVVGPAGEEIHTDQYGRVKVQFHWDRYGKRDENSSCWVRVSQPWAGKNWGIMAIPRIGQEVVVDFLEGDPDRPLITGSVYNNSQMPPYKLPDNAHLSTTKSNSTKGGGGFNEIRFDDKKGKEQIFIHAEKNQDVRVKSNSYEWVGNDRHLIVKTDQLEEVGGNLHATVKGNQNEKVGGTVSLKAGMDMQQKIGMKLGVDAGQEIHLKAGMNVVIEAGMSITLKAGGGFIVVGPAGVTISGTPVLINSGGSAGSGSGASPEGPKLPKAAANDNAGGKDAPPPPKPPKPGNYGPSATALKMAANNGKAFCKKCAAANK</sequence>
<protein>
    <submittedName>
        <fullName evidence="7">Type VI secretion system tip protein VgrG</fullName>
    </submittedName>
</protein>
<dbReference type="Proteomes" id="UP000249396">
    <property type="component" value="Unassembled WGS sequence"/>
</dbReference>
<dbReference type="InterPro" id="IPR006533">
    <property type="entry name" value="T6SS_Vgr_RhsGE"/>
</dbReference>
<dbReference type="SUPFAM" id="SSF69349">
    <property type="entry name" value="Phage fibre proteins"/>
    <property type="match status" value="1"/>
</dbReference>
<gene>
    <name evidence="7" type="ORF">DM484_03255</name>
</gene>
<evidence type="ECO:0000259" key="5">
    <source>
        <dbReference type="Pfam" id="PF04717"/>
    </source>
</evidence>
<dbReference type="PANTHER" id="PTHR32305">
    <property type="match status" value="1"/>
</dbReference>